<dbReference type="InterPro" id="IPR000917">
    <property type="entry name" value="Sulfatase_N"/>
</dbReference>
<comment type="cofactor">
    <cofactor evidence="1">
        <name>Ca(2+)</name>
        <dbReference type="ChEBI" id="CHEBI:29108"/>
    </cofactor>
</comment>
<feature type="domain" description="Sulfatase N-terminal" evidence="9">
    <location>
        <begin position="28"/>
        <end position="370"/>
    </location>
</feature>
<dbReference type="InterPro" id="IPR035874">
    <property type="entry name" value="IDS"/>
</dbReference>
<keyword evidence="3" id="KW-0479">Metal-binding</keyword>
<proteinExistence type="inferred from homology"/>
<gene>
    <name evidence="10" type="ORF">CEE69_25410</name>
</gene>
<evidence type="ECO:0000256" key="1">
    <source>
        <dbReference type="ARBA" id="ARBA00001913"/>
    </source>
</evidence>
<evidence type="ECO:0000313" key="11">
    <source>
        <dbReference type="Proteomes" id="UP000225740"/>
    </source>
</evidence>
<keyword evidence="5" id="KW-0378">Hydrolase</keyword>
<dbReference type="InterPro" id="IPR017850">
    <property type="entry name" value="Alkaline_phosphatase_core_sf"/>
</dbReference>
<feature type="chain" id="PRO_5013928293" evidence="8">
    <location>
        <begin position="24"/>
        <end position="486"/>
    </location>
</feature>
<evidence type="ECO:0000313" key="10">
    <source>
        <dbReference type="EMBL" id="PHQ32512.1"/>
    </source>
</evidence>
<keyword evidence="4 8" id="KW-0732">Signal</keyword>
<dbReference type="SUPFAM" id="SSF53649">
    <property type="entry name" value="Alkaline phosphatase-like"/>
    <property type="match status" value="1"/>
</dbReference>
<dbReference type="GO" id="GO:0005737">
    <property type="term" value="C:cytoplasm"/>
    <property type="evidence" value="ECO:0007669"/>
    <property type="project" value="TreeGrafter"/>
</dbReference>
<evidence type="ECO:0000259" key="9">
    <source>
        <dbReference type="Pfam" id="PF00884"/>
    </source>
</evidence>
<reference evidence="10 11" key="1">
    <citation type="submission" date="2017-06" db="EMBL/GenBank/DDBJ databases">
        <title>Description of Rhodopirellula bahusiensis sp. nov.</title>
        <authorList>
            <person name="Kizina J."/>
            <person name="Harder J."/>
        </authorList>
    </citation>
    <scope>NUCLEOTIDE SEQUENCE [LARGE SCALE GENOMIC DNA]</scope>
    <source>
        <strain evidence="10 11">SWK21</strain>
    </source>
</reference>
<evidence type="ECO:0000256" key="8">
    <source>
        <dbReference type="SAM" id="SignalP"/>
    </source>
</evidence>
<dbReference type="Gene3D" id="3.40.720.10">
    <property type="entry name" value="Alkaline Phosphatase, subunit A"/>
    <property type="match status" value="1"/>
</dbReference>
<organism evidence="10 11">
    <name type="scientific">Rhodopirellula bahusiensis</name>
    <dbReference type="NCBI Taxonomy" id="2014065"/>
    <lineage>
        <taxon>Bacteria</taxon>
        <taxon>Pseudomonadati</taxon>
        <taxon>Planctomycetota</taxon>
        <taxon>Planctomycetia</taxon>
        <taxon>Pirellulales</taxon>
        <taxon>Pirellulaceae</taxon>
        <taxon>Rhodopirellula</taxon>
    </lineage>
</organism>
<evidence type="ECO:0000256" key="4">
    <source>
        <dbReference type="ARBA" id="ARBA00022729"/>
    </source>
</evidence>
<dbReference type="RefSeq" id="WP_099263444.1">
    <property type="nucleotide sequence ID" value="NZ_NIZW01000026.1"/>
</dbReference>
<feature type="signal peptide" evidence="8">
    <location>
        <begin position="1"/>
        <end position="23"/>
    </location>
</feature>
<comment type="similarity">
    <text evidence="2">Belongs to the sulfatase family.</text>
</comment>
<evidence type="ECO:0000256" key="3">
    <source>
        <dbReference type="ARBA" id="ARBA00022723"/>
    </source>
</evidence>
<evidence type="ECO:0000256" key="5">
    <source>
        <dbReference type="ARBA" id="ARBA00022801"/>
    </source>
</evidence>
<dbReference type="GO" id="GO:0004423">
    <property type="term" value="F:iduronate-2-sulfatase activity"/>
    <property type="evidence" value="ECO:0007669"/>
    <property type="project" value="InterPro"/>
</dbReference>
<dbReference type="CDD" id="cd16030">
    <property type="entry name" value="iduronate-2-sulfatase"/>
    <property type="match status" value="1"/>
</dbReference>
<evidence type="ECO:0000256" key="6">
    <source>
        <dbReference type="ARBA" id="ARBA00022837"/>
    </source>
</evidence>
<feature type="compositionally biased region" description="Basic and acidic residues" evidence="7">
    <location>
        <begin position="442"/>
        <end position="461"/>
    </location>
</feature>
<keyword evidence="11" id="KW-1185">Reference proteome</keyword>
<name>A0A2G1W0E9_9BACT</name>
<dbReference type="PANTHER" id="PTHR45953">
    <property type="entry name" value="IDURONATE 2-SULFATASE"/>
    <property type="match status" value="1"/>
</dbReference>
<dbReference type="GO" id="GO:0046872">
    <property type="term" value="F:metal ion binding"/>
    <property type="evidence" value="ECO:0007669"/>
    <property type="project" value="UniProtKB-KW"/>
</dbReference>
<dbReference type="EMBL" id="NIZW01000026">
    <property type="protein sequence ID" value="PHQ32512.1"/>
    <property type="molecule type" value="Genomic_DNA"/>
</dbReference>
<dbReference type="Pfam" id="PF00884">
    <property type="entry name" value="Sulfatase"/>
    <property type="match status" value="1"/>
</dbReference>
<feature type="region of interest" description="Disordered" evidence="7">
    <location>
        <begin position="437"/>
        <end position="486"/>
    </location>
</feature>
<evidence type="ECO:0000256" key="7">
    <source>
        <dbReference type="SAM" id="MobiDB-lite"/>
    </source>
</evidence>
<dbReference type="PANTHER" id="PTHR45953:SF1">
    <property type="entry name" value="IDURONATE 2-SULFATASE"/>
    <property type="match status" value="1"/>
</dbReference>
<dbReference type="GeneID" id="90611259"/>
<evidence type="ECO:0000256" key="2">
    <source>
        <dbReference type="ARBA" id="ARBA00008779"/>
    </source>
</evidence>
<keyword evidence="6" id="KW-0106">Calcium</keyword>
<dbReference type="Proteomes" id="UP000225740">
    <property type="component" value="Unassembled WGS sequence"/>
</dbReference>
<comment type="caution">
    <text evidence="10">The sequence shown here is derived from an EMBL/GenBank/DDBJ whole genome shotgun (WGS) entry which is preliminary data.</text>
</comment>
<dbReference type="OrthoDB" id="236884at2"/>
<sequence length="486" mass="55692">MISKHTIAISLAICCFYASIADAQQKRPNVLMICIDDMNDWCGFLGGHPEAKTPHMDRLAAKGVTFTNAHCTAPGCSPSRNALLLGVEPHKSGLYPFYKLKKVDRKVLDRYTNLPRHFKENGYTTCGVTKVFHNPDNTYEEDETWDEYASFGDIKIKGAEGKGFMADNKERKNRYLRVCAATNPLDHFVDYRTASHAVSFLQKQHEKPFFLAVGFIRPHIEFITPEENYDRFPDEIAPPPMTQSDLEDIPAVGQSMAFQSVVDRFEQHDCWNEVRRGYLSCISFTDDNIGRVMTALEESTYLDNTIVVLWSDHGFHLGEKRSYTKFSLWEESTRVPFIIWDPRGQDGNGKRCSEPVGLINVYRTLCDLTGLTPPEYVDGISLVPWLKDPKKPIDRPAMTTWGRGNYTLRTKNWRYTRYFDGTEELYDHTRDPNEWTNLASNPEHEPMKRDLAEKWLPKSEAPKVLSGKALDNVRDADSPNRNLTNR</sequence>
<accession>A0A2G1W0E9</accession>
<protein>
    <submittedName>
        <fullName evidence="10">Iduronate-2-sulfatase</fullName>
    </submittedName>
</protein>
<dbReference type="AlphaFoldDB" id="A0A2G1W0E9"/>